<proteinExistence type="predicted"/>
<comment type="caution">
    <text evidence="1">The sequence shown here is derived from an EMBL/GenBank/DDBJ whole genome shotgun (WGS) entry which is preliminary data.</text>
</comment>
<gene>
    <name evidence="1" type="ORF">FJM51_02490</name>
</gene>
<accession>A0A501WXS8</accession>
<dbReference type="OrthoDB" id="5194526at2"/>
<dbReference type="Proteomes" id="UP000319255">
    <property type="component" value="Unassembled WGS sequence"/>
</dbReference>
<protein>
    <submittedName>
        <fullName evidence="1">MmcB family DNA repair protein</fullName>
    </submittedName>
</protein>
<name>A0A501WXS8_9RHOB</name>
<dbReference type="InterPro" id="IPR009394">
    <property type="entry name" value="MmcB-like"/>
</dbReference>
<reference evidence="1 2" key="1">
    <citation type="submission" date="2019-06" db="EMBL/GenBank/DDBJ databases">
        <title>A novel bacterium of genus Amaricoccus, isolated from marine sediment.</title>
        <authorList>
            <person name="Huang H."/>
            <person name="Mo K."/>
            <person name="Hu Y."/>
        </authorList>
    </citation>
    <scope>NUCLEOTIDE SEQUENCE [LARGE SCALE GENOMIC DNA]</scope>
    <source>
        <strain evidence="1 2">HB172011</strain>
    </source>
</reference>
<dbReference type="SUPFAM" id="SSF52980">
    <property type="entry name" value="Restriction endonuclease-like"/>
    <property type="match status" value="1"/>
</dbReference>
<organism evidence="1 2">
    <name type="scientific">Amaricoccus solimangrovi</name>
    <dbReference type="NCBI Taxonomy" id="2589815"/>
    <lineage>
        <taxon>Bacteria</taxon>
        <taxon>Pseudomonadati</taxon>
        <taxon>Pseudomonadota</taxon>
        <taxon>Alphaproteobacteria</taxon>
        <taxon>Rhodobacterales</taxon>
        <taxon>Paracoccaceae</taxon>
        <taxon>Amaricoccus</taxon>
    </lineage>
</organism>
<sequence length="161" mass="17650">MTAADRPGESLPAMPGQRLARGVCRHLRGLDFASLVEFIPAPGLRVDVMGLGPRGEIWIVECKSSRADFTSDRKWTGYLEWCDRFFWAVDLDFPSEILPAEAGLIVADAFDAEIQRWPETRPLAGARRRALIQRFGRVAAGRLGALLDPGPAGAPPRPDLA</sequence>
<dbReference type="EMBL" id="VFRP01000002">
    <property type="protein sequence ID" value="TPE53290.1"/>
    <property type="molecule type" value="Genomic_DNA"/>
</dbReference>
<dbReference type="InterPro" id="IPR011335">
    <property type="entry name" value="Restrct_endonuc-II-like"/>
</dbReference>
<dbReference type="Pfam" id="PF06319">
    <property type="entry name" value="MmcB-like"/>
    <property type="match status" value="1"/>
</dbReference>
<evidence type="ECO:0000313" key="1">
    <source>
        <dbReference type="EMBL" id="TPE53290.1"/>
    </source>
</evidence>
<evidence type="ECO:0000313" key="2">
    <source>
        <dbReference type="Proteomes" id="UP000319255"/>
    </source>
</evidence>
<keyword evidence="2" id="KW-1185">Reference proteome</keyword>
<dbReference type="AlphaFoldDB" id="A0A501WXS8"/>